<feature type="region of interest" description="Disordered" evidence="1">
    <location>
        <begin position="16"/>
        <end position="42"/>
    </location>
</feature>
<evidence type="ECO:0000313" key="2">
    <source>
        <dbReference type="EMBL" id="KAG0556273.1"/>
    </source>
</evidence>
<dbReference type="EMBL" id="CM026432">
    <property type="protein sequence ID" value="KAG0556273.1"/>
    <property type="molecule type" value="Genomic_DNA"/>
</dbReference>
<feature type="compositionally biased region" description="Basic and acidic residues" evidence="1">
    <location>
        <begin position="87"/>
        <end position="117"/>
    </location>
</feature>
<evidence type="ECO:0000256" key="1">
    <source>
        <dbReference type="SAM" id="MobiDB-lite"/>
    </source>
</evidence>
<dbReference type="AlphaFoldDB" id="A0A8T0GAR8"/>
<organism evidence="2 3">
    <name type="scientific">Ceratodon purpureus</name>
    <name type="common">Fire moss</name>
    <name type="synonym">Dicranum purpureum</name>
    <dbReference type="NCBI Taxonomy" id="3225"/>
    <lineage>
        <taxon>Eukaryota</taxon>
        <taxon>Viridiplantae</taxon>
        <taxon>Streptophyta</taxon>
        <taxon>Embryophyta</taxon>
        <taxon>Bryophyta</taxon>
        <taxon>Bryophytina</taxon>
        <taxon>Bryopsida</taxon>
        <taxon>Dicranidae</taxon>
        <taxon>Pseudoditrichales</taxon>
        <taxon>Ditrichaceae</taxon>
        <taxon>Ceratodon</taxon>
    </lineage>
</organism>
<name>A0A8T0GAR8_CERPU</name>
<reference evidence="2 3" key="1">
    <citation type="submission" date="2020-06" db="EMBL/GenBank/DDBJ databases">
        <title>WGS assembly of Ceratodon purpureus strain R40.</title>
        <authorList>
            <person name="Carey S.B."/>
            <person name="Jenkins J."/>
            <person name="Shu S."/>
            <person name="Lovell J.T."/>
            <person name="Sreedasyam A."/>
            <person name="Maumus F."/>
            <person name="Tiley G.P."/>
            <person name="Fernandez-Pozo N."/>
            <person name="Barry K."/>
            <person name="Chen C."/>
            <person name="Wang M."/>
            <person name="Lipzen A."/>
            <person name="Daum C."/>
            <person name="Saski C.A."/>
            <person name="Payton A.C."/>
            <person name="Mcbreen J.C."/>
            <person name="Conrad R.E."/>
            <person name="Kollar L.M."/>
            <person name="Olsson S."/>
            <person name="Huttunen S."/>
            <person name="Landis J.B."/>
            <person name="Wickett N.J."/>
            <person name="Johnson M.G."/>
            <person name="Rensing S.A."/>
            <person name="Grimwood J."/>
            <person name="Schmutz J."/>
            <person name="Mcdaniel S.F."/>
        </authorList>
    </citation>
    <scope>NUCLEOTIDE SEQUENCE [LARGE SCALE GENOMIC DNA]</scope>
    <source>
        <strain evidence="2 3">R40</strain>
    </source>
</reference>
<dbReference type="Proteomes" id="UP000822688">
    <property type="component" value="Chromosome 11"/>
</dbReference>
<evidence type="ECO:0000313" key="3">
    <source>
        <dbReference type="Proteomes" id="UP000822688"/>
    </source>
</evidence>
<protein>
    <submittedName>
        <fullName evidence="2">Uncharacterized protein</fullName>
    </submittedName>
</protein>
<proteinExistence type="predicted"/>
<comment type="caution">
    <text evidence="2">The sequence shown here is derived from an EMBL/GenBank/DDBJ whole genome shotgun (WGS) entry which is preliminary data.</text>
</comment>
<keyword evidence="3" id="KW-1185">Reference proteome</keyword>
<sequence>MWRRNHVIATLFLKKTPSETQKSFQEEETQTQQWKETGEASDVHRWNSTVLKAARNARETTVEWVREGMVRLGRRMKRMVMVARQTGCERETRRREDGGRAGHERRVVRVRDCSSVQ</sequence>
<feature type="region of interest" description="Disordered" evidence="1">
    <location>
        <begin position="84"/>
        <end position="117"/>
    </location>
</feature>
<accession>A0A8T0GAR8</accession>
<gene>
    <name evidence="2" type="ORF">KC19_11G040200</name>
</gene>